<dbReference type="Gene3D" id="3.10.690.10">
    <property type="entry name" value="Bifunctional nuclease domain"/>
    <property type="match status" value="1"/>
</dbReference>
<dbReference type="InterPro" id="IPR003729">
    <property type="entry name" value="Bi_nuclease_dom"/>
</dbReference>
<gene>
    <name evidence="3" type="ORF">CULCOIPH005_21790</name>
</gene>
<sequence>MSFCEMEYHSVHVLSPDNDPCIILRWSERNRILPIWIEETEAFAIAARDEDEQFGSRRPLTHDLLIHALSRIGSPVVELRIVSYHEGVFLCSLVLSDGEEIDCRPSDGITVARMLGVPVMAEESMLNQVSVFLNESDLEAYLGITVESDEEDPSLSASGNPEADADFLQLMADLGMAEDELFGESPPNTLEGYTDDFPDSDKGR</sequence>
<comment type="caution">
    <text evidence="3">The sequence shown here is derived from an EMBL/GenBank/DDBJ whole genome shotgun (WGS) entry which is preliminary data.</text>
</comment>
<evidence type="ECO:0000256" key="1">
    <source>
        <dbReference type="SAM" id="MobiDB-lite"/>
    </source>
</evidence>
<dbReference type="EMBL" id="BQFK01000005">
    <property type="protein sequence ID" value="GJJ43990.1"/>
    <property type="molecule type" value="Genomic_DNA"/>
</dbReference>
<organism evidence="3 4">
    <name type="scientific">Corynebacterium ulcerans</name>
    <dbReference type="NCBI Taxonomy" id="65058"/>
    <lineage>
        <taxon>Bacteria</taxon>
        <taxon>Bacillati</taxon>
        <taxon>Actinomycetota</taxon>
        <taxon>Actinomycetes</taxon>
        <taxon>Mycobacteriales</taxon>
        <taxon>Corynebacteriaceae</taxon>
        <taxon>Corynebacterium</taxon>
    </lineage>
</organism>
<proteinExistence type="predicted"/>
<dbReference type="Pfam" id="PF02577">
    <property type="entry name" value="BFN_dom"/>
    <property type="match status" value="1"/>
</dbReference>
<dbReference type="AlphaFoldDB" id="A0ABD0BN24"/>
<dbReference type="InterPro" id="IPR036104">
    <property type="entry name" value="BFN_sf"/>
</dbReference>
<dbReference type="Proteomes" id="UP001205910">
    <property type="component" value="Unassembled WGS sequence"/>
</dbReference>
<dbReference type="RefSeq" id="WP_013911429.1">
    <property type="nucleotide sequence ID" value="NZ_AP019662.1"/>
</dbReference>
<dbReference type="PROSITE" id="PS51658">
    <property type="entry name" value="BFN"/>
    <property type="match status" value="1"/>
</dbReference>
<accession>A0ABD0BN24</accession>
<name>A0ABD0BN24_CORUL</name>
<feature type="domain" description="BFN" evidence="2">
    <location>
        <begin position="3"/>
        <end position="133"/>
    </location>
</feature>
<feature type="region of interest" description="Disordered" evidence="1">
    <location>
        <begin position="178"/>
        <end position="204"/>
    </location>
</feature>
<protein>
    <recommendedName>
        <fullName evidence="2">BFN domain-containing protein</fullName>
    </recommendedName>
</protein>
<dbReference type="SUPFAM" id="SSF103256">
    <property type="entry name" value="Hypothetical protein TM0160"/>
    <property type="match status" value="1"/>
</dbReference>
<dbReference type="KEGG" id="cuz:Cul05146_1132"/>
<evidence type="ECO:0000259" key="2">
    <source>
        <dbReference type="PROSITE" id="PS51658"/>
    </source>
</evidence>
<reference evidence="3 4" key="1">
    <citation type="submission" date="2021-11" db="EMBL/GenBank/DDBJ databases">
        <title>Whole genome sequences of diphtheriae toxin producing Corynebacterium ulcerans isolates from cats in Osaka, Japan.</title>
        <authorList>
            <person name="Umeda K."/>
            <person name="Hirai Y."/>
        </authorList>
    </citation>
    <scope>NUCLEOTIDE SEQUENCE [LARGE SCALE GENOMIC DNA]</scope>
    <source>
        <strain evidence="3 4">12109B-1</strain>
    </source>
</reference>
<evidence type="ECO:0000313" key="3">
    <source>
        <dbReference type="EMBL" id="GJJ43990.1"/>
    </source>
</evidence>
<evidence type="ECO:0000313" key="4">
    <source>
        <dbReference type="Proteomes" id="UP001205910"/>
    </source>
</evidence>
<dbReference type="GeneID" id="75260249"/>